<name>A0A3D8WUL1_PRIMG</name>
<dbReference type="InterPro" id="IPR024978">
    <property type="entry name" value="Homeodomain_phBC6A51-type"/>
</dbReference>
<comment type="caution">
    <text evidence="2">The sequence shown here is derived from an EMBL/GenBank/DDBJ whole genome shotgun (WGS) entry which is preliminary data.</text>
</comment>
<reference evidence="2 3" key="1">
    <citation type="journal article" date="2018" name="Appl. Environ. Microbiol.">
        <title>Antimicrobial susceptibility testing and tentative epidemiological cut-off values of five Bacillus species relevant for use as animal feed additives or for plant protection.</title>
        <authorList>
            <person name="Agerso Y."/>
            <person name="Stuer-Lauridsen B."/>
            <person name="Bjerre K."/>
            <person name="Jensen M.G."/>
            <person name="Johansen E."/>
            <person name="Bennedsen M."/>
            <person name="Brockmann E."/>
            <person name="Nielsen B."/>
        </authorList>
    </citation>
    <scope>NUCLEOTIDE SEQUENCE [LARGE SCALE GENOMIC DNA]</scope>
    <source>
        <strain evidence="2 3">CHCC20162</strain>
    </source>
</reference>
<dbReference type="SUPFAM" id="SSF46689">
    <property type="entry name" value="Homeodomain-like"/>
    <property type="match status" value="1"/>
</dbReference>
<evidence type="ECO:0000313" key="2">
    <source>
        <dbReference type="EMBL" id="RDZ07197.1"/>
    </source>
</evidence>
<dbReference type="Proteomes" id="UP000256519">
    <property type="component" value="Unassembled WGS sequence"/>
</dbReference>
<dbReference type="AlphaFoldDB" id="A0A3D8WUL1"/>
<proteinExistence type="predicted"/>
<gene>
    <name evidence="2" type="ORF">C3744_27730</name>
</gene>
<dbReference type="InterPro" id="IPR009057">
    <property type="entry name" value="Homeodomain-like_sf"/>
</dbReference>
<sequence length="131" mass="14921">MKYLNENQYKAIGLLLEGKKNVEIAEELGIHRNTVTNWLKEDSFQAELRKAATRHGQHRLGELVDRMYSTAINEGSAAMAKLLLQMQGMLTDKVNVDQTITKKEGIVNYNTIDEEIASFAKRLEDESDIEH</sequence>
<protein>
    <recommendedName>
        <fullName evidence="1">Homeodomain phBC6A51-type domain-containing protein</fullName>
    </recommendedName>
</protein>
<dbReference type="RefSeq" id="WP_116078457.1">
    <property type="nucleotide sequence ID" value="NZ_CP187630.1"/>
</dbReference>
<dbReference type="Gene3D" id="1.10.10.60">
    <property type="entry name" value="Homeodomain-like"/>
    <property type="match status" value="1"/>
</dbReference>
<accession>A0A3D8WUL1</accession>
<organism evidence="2 3">
    <name type="scientific">Priestia megaterium</name>
    <name type="common">Bacillus megaterium</name>
    <dbReference type="NCBI Taxonomy" id="1404"/>
    <lineage>
        <taxon>Bacteria</taxon>
        <taxon>Bacillati</taxon>
        <taxon>Bacillota</taxon>
        <taxon>Bacilli</taxon>
        <taxon>Bacillales</taxon>
        <taxon>Bacillaceae</taxon>
        <taxon>Priestia</taxon>
    </lineage>
</organism>
<dbReference type="EMBL" id="PQWM01000054">
    <property type="protein sequence ID" value="RDZ07197.1"/>
    <property type="molecule type" value="Genomic_DNA"/>
</dbReference>
<dbReference type="Pfam" id="PF13022">
    <property type="entry name" value="HTH_Tnp_1_2"/>
    <property type="match status" value="1"/>
</dbReference>
<feature type="domain" description="Homeodomain phBC6A51-type" evidence="1">
    <location>
        <begin position="2"/>
        <end position="103"/>
    </location>
</feature>
<evidence type="ECO:0000259" key="1">
    <source>
        <dbReference type="Pfam" id="PF13022"/>
    </source>
</evidence>
<evidence type="ECO:0000313" key="3">
    <source>
        <dbReference type="Proteomes" id="UP000256519"/>
    </source>
</evidence>